<comment type="subunit">
    <text evidence="6">Monomer. Associates with the 50S ribosomal subunit.</text>
</comment>
<dbReference type="GO" id="GO:0003924">
    <property type="term" value="F:GTPase activity"/>
    <property type="evidence" value="ECO:0007669"/>
    <property type="project" value="UniProtKB-UniRule"/>
</dbReference>
<evidence type="ECO:0000256" key="7">
    <source>
        <dbReference type="PIRSR" id="PIRSR006809-1"/>
    </source>
</evidence>
<dbReference type="GO" id="GO:0005525">
    <property type="term" value="F:GTP binding"/>
    <property type="evidence" value="ECO:0007669"/>
    <property type="project" value="UniProtKB-UniRule"/>
</dbReference>
<dbReference type="FunFam" id="3.40.50.300:FF:000173">
    <property type="entry name" value="GTPase HflX"/>
    <property type="match status" value="1"/>
</dbReference>
<keyword evidence="2 8" id="KW-0479">Metal-binding</keyword>
<dbReference type="EMBL" id="CP001251">
    <property type="protein sequence ID" value="ACK42360.1"/>
    <property type="molecule type" value="Genomic_DNA"/>
</dbReference>
<dbReference type="KEGG" id="dtu:Dtur_1081"/>
<dbReference type="FunFam" id="3.40.50.11060:FF:000001">
    <property type="entry name" value="GTPase HflX"/>
    <property type="match status" value="1"/>
</dbReference>
<dbReference type="HAMAP" id="MF_00900">
    <property type="entry name" value="GTPase_HflX"/>
    <property type="match status" value="1"/>
</dbReference>
<gene>
    <name evidence="6" type="primary">hflX</name>
    <name evidence="11" type="ordered locus">Dtur_1081</name>
</gene>
<dbReference type="Pfam" id="PF13167">
    <property type="entry name" value="GTP-bdg_N"/>
    <property type="match status" value="1"/>
</dbReference>
<dbReference type="GO" id="GO:0043022">
    <property type="term" value="F:ribosome binding"/>
    <property type="evidence" value="ECO:0000318"/>
    <property type="project" value="GO_Central"/>
</dbReference>
<evidence type="ECO:0000256" key="1">
    <source>
        <dbReference type="ARBA" id="ARBA00022490"/>
    </source>
</evidence>
<dbReference type="RefSeq" id="WP_012583443.1">
    <property type="nucleotide sequence ID" value="NC_011661.1"/>
</dbReference>
<dbReference type="GO" id="GO:0046872">
    <property type="term" value="F:metal ion binding"/>
    <property type="evidence" value="ECO:0007669"/>
    <property type="project" value="UniProtKB-KW"/>
</dbReference>
<keyword evidence="1 6" id="KW-0963">Cytoplasm</keyword>
<dbReference type="CDD" id="cd01878">
    <property type="entry name" value="HflX"/>
    <property type="match status" value="1"/>
</dbReference>
<dbReference type="EnsemblBacteria" id="ACK42360">
    <property type="protein sequence ID" value="ACK42360"/>
    <property type="gene ID" value="Dtur_1081"/>
</dbReference>
<proteinExistence type="inferred from homology"/>
<comment type="similarity">
    <text evidence="6">Belongs to the TRAFAC class OBG-HflX-like GTPase superfamily. HflX GTPase family.</text>
</comment>
<keyword evidence="9" id="KW-0175">Coiled coil</keyword>
<evidence type="ECO:0000256" key="6">
    <source>
        <dbReference type="HAMAP-Rule" id="MF_00900"/>
    </source>
</evidence>
<feature type="binding site" evidence="8">
    <location>
        <position position="199"/>
    </location>
    <ligand>
        <name>Mg(2+)</name>
        <dbReference type="ChEBI" id="CHEBI:18420"/>
    </ligand>
</feature>
<evidence type="ECO:0000256" key="8">
    <source>
        <dbReference type="PIRSR" id="PIRSR006809-2"/>
    </source>
</evidence>
<dbReference type="Gene3D" id="6.10.250.2860">
    <property type="match status" value="1"/>
</dbReference>
<dbReference type="PRINTS" id="PR00326">
    <property type="entry name" value="GTP1OBG"/>
</dbReference>
<dbReference type="InterPro" id="IPR005225">
    <property type="entry name" value="Small_GTP-bd"/>
</dbReference>
<evidence type="ECO:0000256" key="5">
    <source>
        <dbReference type="ARBA" id="ARBA00023134"/>
    </source>
</evidence>
<feature type="binding site" evidence="7">
    <location>
        <begin position="217"/>
        <end position="221"/>
    </location>
    <ligand>
        <name>GTP</name>
        <dbReference type="ChEBI" id="CHEBI:37565"/>
    </ligand>
</feature>
<dbReference type="PANTHER" id="PTHR10229">
    <property type="entry name" value="GTP-BINDING PROTEIN HFLX"/>
    <property type="match status" value="1"/>
</dbReference>
<dbReference type="eggNOG" id="COG2262">
    <property type="taxonomic scope" value="Bacteria"/>
</dbReference>
<dbReference type="HOGENOM" id="CLU_019597_0_1_0"/>
<dbReference type="InParanoid" id="B8E283"/>
<protein>
    <recommendedName>
        <fullName evidence="6">GTPase HflX</fullName>
    </recommendedName>
    <alternativeName>
        <fullName evidence="6">GTP-binding protein HflX</fullName>
    </alternativeName>
</protein>
<evidence type="ECO:0000259" key="10">
    <source>
        <dbReference type="PROSITE" id="PS51705"/>
    </source>
</evidence>
<dbReference type="PATRIC" id="fig|515635.4.peg.1117"/>
<evidence type="ECO:0000256" key="4">
    <source>
        <dbReference type="ARBA" id="ARBA00022842"/>
    </source>
</evidence>
<dbReference type="InterPro" id="IPR032305">
    <property type="entry name" value="GTP-bd_M"/>
</dbReference>
<dbReference type="Pfam" id="PF01926">
    <property type="entry name" value="MMR_HSR1"/>
    <property type="match status" value="1"/>
</dbReference>
<feature type="binding site" evidence="8">
    <location>
        <position position="219"/>
    </location>
    <ligand>
        <name>Mg(2+)</name>
        <dbReference type="ChEBI" id="CHEBI:18420"/>
    </ligand>
</feature>
<organism evidence="11 12">
    <name type="scientific">Dictyoglomus turgidum (strain DSM 6724 / Z-1310)</name>
    <dbReference type="NCBI Taxonomy" id="515635"/>
    <lineage>
        <taxon>Bacteria</taxon>
        <taxon>Pseudomonadati</taxon>
        <taxon>Dictyoglomota</taxon>
        <taxon>Dictyoglomia</taxon>
        <taxon>Dictyoglomales</taxon>
        <taxon>Dictyoglomaceae</taxon>
        <taxon>Dictyoglomus</taxon>
    </lineage>
</organism>
<dbReference type="Proteomes" id="UP000007719">
    <property type="component" value="Chromosome"/>
</dbReference>
<dbReference type="InterPro" id="IPR030394">
    <property type="entry name" value="G_HFLX_dom"/>
</dbReference>
<evidence type="ECO:0000313" key="12">
    <source>
        <dbReference type="Proteomes" id="UP000007719"/>
    </source>
</evidence>
<dbReference type="Gene3D" id="3.40.50.11060">
    <property type="entry name" value="GTPase HflX, N-terminal domain"/>
    <property type="match status" value="1"/>
</dbReference>
<dbReference type="AlphaFoldDB" id="B8E283"/>
<dbReference type="NCBIfam" id="TIGR00231">
    <property type="entry name" value="small_GTP"/>
    <property type="match status" value="1"/>
</dbReference>
<feature type="binding site" evidence="7">
    <location>
        <begin position="331"/>
        <end position="333"/>
    </location>
    <ligand>
        <name>GTP</name>
        <dbReference type="ChEBI" id="CHEBI:37565"/>
    </ligand>
</feature>
<dbReference type="GO" id="GO:0005737">
    <property type="term" value="C:cytoplasm"/>
    <property type="evidence" value="ECO:0000318"/>
    <property type="project" value="GO_Central"/>
</dbReference>
<comment type="function">
    <text evidence="6">GTPase that associates with the 50S ribosomal subunit and may have a role during protein synthesis or ribosome biogenesis.</text>
</comment>
<keyword evidence="3 6" id="KW-0547">Nucleotide-binding</keyword>
<comment type="cofactor">
    <cofactor evidence="8">
        <name>Mg(2+)</name>
        <dbReference type="ChEBI" id="CHEBI:18420"/>
    </cofactor>
</comment>
<dbReference type="Gene3D" id="3.40.50.300">
    <property type="entry name" value="P-loop containing nucleotide triphosphate hydrolases"/>
    <property type="match status" value="1"/>
</dbReference>
<dbReference type="OrthoDB" id="9812272at2"/>
<dbReference type="NCBIfam" id="TIGR03156">
    <property type="entry name" value="GTP_HflX"/>
    <property type="match status" value="1"/>
</dbReference>
<dbReference type="InterPro" id="IPR042108">
    <property type="entry name" value="GTPase_HflX_N_sf"/>
</dbReference>
<dbReference type="PROSITE" id="PS51705">
    <property type="entry name" value="G_HFLX"/>
    <property type="match status" value="1"/>
</dbReference>
<dbReference type="PIRSF" id="PIRSF006809">
    <property type="entry name" value="GTP-binding_hflX_prd"/>
    <property type="match status" value="1"/>
</dbReference>
<evidence type="ECO:0000256" key="9">
    <source>
        <dbReference type="SAM" id="Coils"/>
    </source>
</evidence>
<evidence type="ECO:0000313" key="11">
    <source>
        <dbReference type="EMBL" id="ACK42360.1"/>
    </source>
</evidence>
<keyword evidence="12" id="KW-1185">Reference proteome</keyword>
<dbReference type="InterPro" id="IPR027417">
    <property type="entry name" value="P-loop_NTPase"/>
</dbReference>
<feature type="binding site" evidence="7">
    <location>
        <begin position="239"/>
        <end position="242"/>
    </location>
    <ligand>
        <name>GTP</name>
        <dbReference type="ChEBI" id="CHEBI:37565"/>
    </ligand>
</feature>
<dbReference type="Pfam" id="PF16360">
    <property type="entry name" value="GTP-bdg_M"/>
    <property type="match status" value="1"/>
</dbReference>
<evidence type="ECO:0000256" key="3">
    <source>
        <dbReference type="ARBA" id="ARBA00022741"/>
    </source>
</evidence>
<evidence type="ECO:0000256" key="2">
    <source>
        <dbReference type="ARBA" id="ARBA00022723"/>
    </source>
</evidence>
<feature type="binding site" evidence="7">
    <location>
        <begin position="192"/>
        <end position="199"/>
    </location>
    <ligand>
        <name>GTP</name>
        <dbReference type="ChEBI" id="CHEBI:37565"/>
    </ligand>
</feature>
<dbReference type="InterPro" id="IPR025121">
    <property type="entry name" value="GTPase_HflX_N"/>
</dbReference>
<accession>B8E283</accession>
<name>B8E283_DICTD</name>
<keyword evidence="4 8" id="KW-0460">Magnesium</keyword>
<dbReference type="InterPro" id="IPR016496">
    <property type="entry name" value="GTPase_HflX"/>
</dbReference>
<reference evidence="12" key="1">
    <citation type="journal article" date="2016" name="Front. Microbiol.">
        <title>The complete genome sequence of hyperthermophile Dictyoglomus turgidum DSM 6724 reveals a specialized carbohydrate fermentor.</title>
        <authorList>
            <person name="Brumm P.J."/>
            <person name="Gowda K."/>
            <person name="Robb F.T."/>
            <person name="Mead D.A."/>
        </authorList>
    </citation>
    <scope>NUCLEOTIDE SEQUENCE [LARGE SCALE GENOMIC DNA]</scope>
    <source>
        <strain evidence="12">DSM 6724 / Z-1310</strain>
    </source>
</reference>
<feature type="coiled-coil region" evidence="9">
    <location>
        <begin position="154"/>
        <end position="181"/>
    </location>
</feature>
<comment type="subcellular location">
    <subcellularLocation>
        <location evidence="6">Cytoplasm</location>
    </subcellularLocation>
    <text evidence="6">May associate with membranes.</text>
</comment>
<keyword evidence="5 6" id="KW-0342">GTP-binding</keyword>
<feature type="binding site" evidence="7">
    <location>
        <begin position="305"/>
        <end position="308"/>
    </location>
    <ligand>
        <name>GTP</name>
        <dbReference type="ChEBI" id="CHEBI:37565"/>
    </ligand>
</feature>
<dbReference type="PANTHER" id="PTHR10229:SF0">
    <property type="entry name" value="GTP-BINDING PROTEIN 6-RELATED"/>
    <property type="match status" value="1"/>
</dbReference>
<dbReference type="FunCoup" id="B8E283">
    <property type="interactions" value="315"/>
</dbReference>
<dbReference type="SUPFAM" id="SSF52540">
    <property type="entry name" value="P-loop containing nucleoside triphosphate hydrolases"/>
    <property type="match status" value="1"/>
</dbReference>
<feature type="domain" description="Hflx-type G" evidence="10">
    <location>
        <begin position="186"/>
        <end position="353"/>
    </location>
</feature>
<dbReference type="STRING" id="515635.Dtur_1081"/>
<sequence>MEIEKAILVAKISDLEELEELKLLSKTAGVKVQNVLLFGGEPDPASFLRSGKLEELKYLVMEQRADLVIFNNDLSPVQLRNIEKEIPARIVDRTMLILDIFAQHARSKEGKIQVELAQLEYLLPRLTGRGETLSRLGGGIGTRGPGETKLEIDRRKIRKRIHTLKKELEEIKREREVQRKQRLNLPQIALVGYTNAGKSTLFNLLTGANVRAEDLLFATLDPTVRKVNFKNNWEVLISDTVGFIRNLPEELLTAFRATLEEIYYVDLILHVIDISDKDFRKQIEVVESILEDMGIEDKTIIRVYNKIDLLSKEEVRYLKQELDYKPSVFISAKEGIGIEKLKDLIVNELLKGVRRYKINIPYNKFNLFQKYRGKLYIEEENYKENFVEIKARVPKEYKKLLDELR</sequence>
<dbReference type="InterPro" id="IPR006073">
    <property type="entry name" value="GTP-bd"/>
</dbReference>